<evidence type="ECO:0000256" key="4">
    <source>
        <dbReference type="ARBA" id="ARBA00022645"/>
    </source>
</evidence>
<evidence type="ECO:0000256" key="13">
    <source>
        <dbReference type="SAM" id="Phobius"/>
    </source>
</evidence>
<feature type="domain" description="Glycosyl transferase family 51" evidence="15">
    <location>
        <begin position="132"/>
        <end position="314"/>
    </location>
</feature>
<feature type="region of interest" description="Disordered" evidence="12">
    <location>
        <begin position="1"/>
        <end position="53"/>
    </location>
</feature>
<comment type="similarity">
    <text evidence="3">In the N-terminal section; belongs to the glycosyltransferase 51 family.</text>
</comment>
<evidence type="ECO:0000256" key="3">
    <source>
        <dbReference type="ARBA" id="ARBA00007739"/>
    </source>
</evidence>
<dbReference type="EMBL" id="JBHRSM010000001">
    <property type="protein sequence ID" value="MFC3084434.1"/>
    <property type="molecule type" value="Genomic_DNA"/>
</dbReference>
<evidence type="ECO:0000256" key="9">
    <source>
        <dbReference type="ARBA" id="ARBA00023268"/>
    </source>
</evidence>
<evidence type="ECO:0000256" key="5">
    <source>
        <dbReference type="ARBA" id="ARBA00022670"/>
    </source>
</evidence>
<evidence type="ECO:0000256" key="10">
    <source>
        <dbReference type="ARBA" id="ARBA00044770"/>
    </source>
</evidence>
<keyword evidence="7 16" id="KW-0808">Transferase</keyword>
<evidence type="ECO:0000256" key="6">
    <source>
        <dbReference type="ARBA" id="ARBA00022676"/>
    </source>
</evidence>
<evidence type="ECO:0000256" key="11">
    <source>
        <dbReference type="ARBA" id="ARBA00049902"/>
    </source>
</evidence>
<dbReference type="EC" id="2.4.99.28" evidence="10"/>
<dbReference type="InterPro" id="IPR012338">
    <property type="entry name" value="Beta-lactam/transpept-like"/>
</dbReference>
<keyword evidence="9" id="KW-0511">Multifunctional enzyme</keyword>
<feature type="domain" description="Penicillin-binding protein transpeptidase" evidence="14">
    <location>
        <begin position="402"/>
        <end position="652"/>
    </location>
</feature>
<dbReference type="Pfam" id="PF00912">
    <property type="entry name" value="Transgly"/>
    <property type="match status" value="1"/>
</dbReference>
<keyword evidence="17" id="KW-1185">Reference proteome</keyword>
<dbReference type="InterPro" id="IPR023346">
    <property type="entry name" value="Lysozyme-like_dom_sf"/>
</dbReference>
<evidence type="ECO:0000313" key="17">
    <source>
        <dbReference type="Proteomes" id="UP001595445"/>
    </source>
</evidence>
<dbReference type="Pfam" id="PF00905">
    <property type="entry name" value="Transpeptidase"/>
    <property type="match status" value="1"/>
</dbReference>
<reference evidence="17" key="1">
    <citation type="journal article" date="2019" name="Int. J. Syst. Evol. Microbiol.">
        <title>The Global Catalogue of Microorganisms (GCM) 10K type strain sequencing project: providing services to taxonomists for standard genome sequencing and annotation.</title>
        <authorList>
            <consortium name="The Broad Institute Genomics Platform"/>
            <consortium name="The Broad Institute Genome Sequencing Center for Infectious Disease"/>
            <person name="Wu L."/>
            <person name="Ma J."/>
        </authorList>
    </citation>
    <scope>NUCLEOTIDE SEQUENCE [LARGE SCALE GENOMIC DNA]</scope>
    <source>
        <strain evidence="17">KCTC 62102</strain>
    </source>
</reference>
<comment type="caution">
    <text evidence="16">The sequence shown here is derived from an EMBL/GenBank/DDBJ whole genome shotgun (WGS) entry which is preliminary data.</text>
</comment>
<evidence type="ECO:0000313" key="16">
    <source>
        <dbReference type="EMBL" id="MFC3084434.1"/>
    </source>
</evidence>
<sequence length="783" mass="83766">MAAGSGGKRPLVADKRYSARTGGNGGPGGNGGARKPAAPKPARARKARRARPPRRQHGLVLGFFLMVWRVLWGIAWRATAIGALILGGIVWYFYAQLPPVAELIDGRARGSVTMLDREGEVFAWRGETFGGMITAESVSPFLHDAVIATEDKRFYWHYGVSPRGIASAIRINLSEGRGAFEGNGGSTITQQTAKLLCLGVQWDPKQWKSETDYERDCRQGGMWRKIKEVPFSIAMETKYSKEEILTIYLNRAYLGAGTRGFEAAAQRYFGKSAKDVTAAEAAMLAGLLKAPSTYAPTSSMERARNRAAVVIGLMEEQGFLTKAQADEARANPAVLSKAAKQKSGGYFADWVMETTPDYLARDTTEDVVIETTLDQTMQRQAEEALAWVFENKVKAGSKAQAAIVVMSADGAVRAMVGGRNTPNAGDFNRATQALRQTGSTFKPFVYAVAMDLGYSPMDLVEDTPLCIYTAGSGDWCPQNYDKTFKGRITLTQALAESRNIPAVRVSEAVGRDLVKQVATDFGLAQNFADGPALALGVSESTLIDMTGAFAGILNGGSAVTPYGLQALKLKGMDEELFGAGGGIGERVISEKAARALTYMMREVLDSGTGGRARLDDRPAAGKTGTTQSARDAWFVGFTADYVVGVWMGYDDNSPLSGVTGGGLPAEIWHEVMVRINEGVPARPLLTEVPDSTYAPIDPSTTEGAVTAEEVPYFNDPDAPVFDGQGYEAPLPEAYTAPLPGDVPYIEGPLPEGAVKEGPVEGGGLGADDLAEQILDEILGAPRN</sequence>
<keyword evidence="13" id="KW-0472">Membrane</keyword>
<dbReference type="SUPFAM" id="SSF53955">
    <property type="entry name" value="Lysozyme-like"/>
    <property type="match status" value="1"/>
</dbReference>
<keyword evidence="13" id="KW-0812">Transmembrane</keyword>
<dbReference type="SUPFAM" id="SSF56601">
    <property type="entry name" value="beta-lactamase/transpeptidase-like"/>
    <property type="match status" value="1"/>
</dbReference>
<evidence type="ECO:0000256" key="1">
    <source>
        <dbReference type="ARBA" id="ARBA00004752"/>
    </source>
</evidence>
<protein>
    <recommendedName>
        <fullName evidence="10">peptidoglycan glycosyltransferase</fullName>
        <ecNumber evidence="10">2.4.99.28</ecNumber>
    </recommendedName>
</protein>
<dbReference type="NCBIfam" id="TIGR02074">
    <property type="entry name" value="PBP_1a_fam"/>
    <property type="match status" value="1"/>
</dbReference>
<dbReference type="GO" id="GO:0016757">
    <property type="term" value="F:glycosyltransferase activity"/>
    <property type="evidence" value="ECO:0007669"/>
    <property type="project" value="UniProtKB-KW"/>
</dbReference>
<comment type="pathway">
    <text evidence="1">Cell wall biogenesis; peptidoglycan biosynthesis.</text>
</comment>
<evidence type="ECO:0000259" key="14">
    <source>
        <dbReference type="Pfam" id="PF00905"/>
    </source>
</evidence>
<evidence type="ECO:0000259" key="15">
    <source>
        <dbReference type="Pfam" id="PF00912"/>
    </source>
</evidence>
<evidence type="ECO:0000256" key="2">
    <source>
        <dbReference type="ARBA" id="ARBA00007090"/>
    </source>
</evidence>
<dbReference type="InterPro" id="IPR001460">
    <property type="entry name" value="PCN-bd_Tpept"/>
</dbReference>
<feature type="compositionally biased region" description="Gly residues" evidence="12">
    <location>
        <begin position="22"/>
        <end position="32"/>
    </location>
</feature>
<dbReference type="Proteomes" id="UP001595445">
    <property type="component" value="Unassembled WGS sequence"/>
</dbReference>
<keyword evidence="8" id="KW-0378">Hydrolase</keyword>
<keyword evidence="5" id="KW-0645">Protease</keyword>
<dbReference type="PANTHER" id="PTHR32282">
    <property type="entry name" value="BINDING PROTEIN TRANSPEPTIDASE, PUTATIVE-RELATED"/>
    <property type="match status" value="1"/>
</dbReference>
<dbReference type="RefSeq" id="WP_197642421.1">
    <property type="nucleotide sequence ID" value="NZ_JAEACP010000004.1"/>
</dbReference>
<gene>
    <name evidence="16" type="ORF">ACFOD6_00100</name>
</gene>
<keyword evidence="13" id="KW-1133">Transmembrane helix</keyword>
<evidence type="ECO:0000256" key="12">
    <source>
        <dbReference type="SAM" id="MobiDB-lite"/>
    </source>
</evidence>
<dbReference type="Gene3D" id="3.40.710.10">
    <property type="entry name" value="DD-peptidase/beta-lactamase superfamily"/>
    <property type="match status" value="1"/>
</dbReference>
<proteinExistence type="inferred from homology"/>
<keyword evidence="4" id="KW-0121">Carboxypeptidase</keyword>
<dbReference type="InterPro" id="IPR036950">
    <property type="entry name" value="PBP_transglycosylase"/>
</dbReference>
<dbReference type="InterPro" id="IPR050396">
    <property type="entry name" value="Glycosyltr_51/Transpeptidase"/>
</dbReference>
<dbReference type="PANTHER" id="PTHR32282:SF33">
    <property type="entry name" value="PEPTIDOGLYCAN GLYCOSYLTRANSFERASE"/>
    <property type="match status" value="1"/>
</dbReference>
<feature type="compositionally biased region" description="Basic residues" evidence="12">
    <location>
        <begin position="42"/>
        <end position="53"/>
    </location>
</feature>
<dbReference type="InterPro" id="IPR001264">
    <property type="entry name" value="Glyco_trans_51"/>
</dbReference>
<evidence type="ECO:0000256" key="8">
    <source>
        <dbReference type="ARBA" id="ARBA00022801"/>
    </source>
</evidence>
<keyword evidence="6 16" id="KW-0328">Glycosyltransferase</keyword>
<evidence type="ECO:0000256" key="7">
    <source>
        <dbReference type="ARBA" id="ARBA00022679"/>
    </source>
</evidence>
<dbReference type="Gene3D" id="1.10.3810.10">
    <property type="entry name" value="Biosynthetic peptidoglycan transglycosylase-like"/>
    <property type="match status" value="1"/>
</dbReference>
<name>A0ABV7DQM0_9RHOB</name>
<accession>A0ABV7DQM0</accession>
<organism evidence="16 17">
    <name type="scientific">Tabrizicola soli</name>
    <dbReference type="NCBI Taxonomy" id="2185115"/>
    <lineage>
        <taxon>Bacteria</taxon>
        <taxon>Pseudomonadati</taxon>
        <taxon>Pseudomonadota</taxon>
        <taxon>Alphaproteobacteria</taxon>
        <taxon>Rhodobacterales</taxon>
        <taxon>Paracoccaceae</taxon>
        <taxon>Tabrizicola</taxon>
    </lineage>
</organism>
<comment type="similarity">
    <text evidence="2">In the C-terminal section; belongs to the transpeptidase family.</text>
</comment>
<feature type="transmembrane region" description="Helical" evidence="13">
    <location>
        <begin position="61"/>
        <end position="94"/>
    </location>
</feature>
<comment type="catalytic activity">
    <reaction evidence="11">
        <text>[GlcNAc-(1-&gt;4)-Mur2Ac(oyl-L-Ala-gamma-D-Glu-L-Lys-D-Ala-D-Ala)](n)-di-trans,octa-cis-undecaprenyl diphosphate + beta-D-GlcNAc-(1-&gt;4)-Mur2Ac(oyl-L-Ala-gamma-D-Glu-L-Lys-D-Ala-D-Ala)-di-trans,octa-cis-undecaprenyl diphosphate = [GlcNAc-(1-&gt;4)-Mur2Ac(oyl-L-Ala-gamma-D-Glu-L-Lys-D-Ala-D-Ala)](n+1)-di-trans,octa-cis-undecaprenyl diphosphate + di-trans,octa-cis-undecaprenyl diphosphate + H(+)</text>
        <dbReference type="Rhea" id="RHEA:23708"/>
        <dbReference type="Rhea" id="RHEA-COMP:9602"/>
        <dbReference type="Rhea" id="RHEA-COMP:9603"/>
        <dbReference type="ChEBI" id="CHEBI:15378"/>
        <dbReference type="ChEBI" id="CHEBI:58405"/>
        <dbReference type="ChEBI" id="CHEBI:60033"/>
        <dbReference type="ChEBI" id="CHEBI:78435"/>
        <dbReference type="EC" id="2.4.99.28"/>
    </reaction>
</comment>